<dbReference type="PANTHER" id="PTHR43725">
    <property type="entry name" value="UDP-GLUCOSE 4-EPIMERASE"/>
    <property type="match status" value="1"/>
</dbReference>
<comment type="cofactor">
    <cofactor evidence="2 10">
        <name>NAD(+)</name>
        <dbReference type="ChEBI" id="CHEBI:57540"/>
    </cofactor>
</comment>
<dbReference type="PANTHER" id="PTHR43725:SF47">
    <property type="entry name" value="UDP-GLUCOSE 4-EPIMERASE"/>
    <property type="match status" value="1"/>
</dbReference>
<dbReference type="SUPFAM" id="SSF51735">
    <property type="entry name" value="NAD(P)-binding Rossmann-fold domains"/>
    <property type="match status" value="1"/>
</dbReference>
<keyword evidence="10" id="KW-0119">Carbohydrate metabolism</keyword>
<dbReference type="Gene3D" id="3.90.25.10">
    <property type="entry name" value="UDP-galactose 4-epimerase, domain 1"/>
    <property type="match status" value="1"/>
</dbReference>
<proteinExistence type="inferred from homology"/>
<protein>
    <recommendedName>
        <fullName evidence="6 10">UDP-glucose 4-epimerase</fullName>
        <ecNumber evidence="5 10">5.1.3.2</ecNumber>
    </recommendedName>
</protein>
<dbReference type="GO" id="GO:0005829">
    <property type="term" value="C:cytosol"/>
    <property type="evidence" value="ECO:0007669"/>
    <property type="project" value="TreeGrafter"/>
</dbReference>
<comment type="subunit">
    <text evidence="10">Homodimer.</text>
</comment>
<dbReference type="InterPro" id="IPR001509">
    <property type="entry name" value="Epimerase_deHydtase"/>
</dbReference>
<organism evidence="12 13">
    <name type="scientific">Ralstonia solanacearum (strain UW551)</name>
    <dbReference type="NCBI Taxonomy" id="342110"/>
    <lineage>
        <taxon>Bacteria</taxon>
        <taxon>Pseudomonadati</taxon>
        <taxon>Pseudomonadota</taxon>
        <taxon>Betaproteobacteria</taxon>
        <taxon>Burkholderiales</taxon>
        <taxon>Burkholderiaceae</taxon>
        <taxon>Ralstonia</taxon>
        <taxon>Ralstonia solanacearum species complex</taxon>
    </lineage>
</organism>
<dbReference type="InterPro" id="IPR005886">
    <property type="entry name" value="UDP_G4E"/>
</dbReference>
<evidence type="ECO:0000313" key="13">
    <source>
        <dbReference type="Proteomes" id="UP000005933"/>
    </source>
</evidence>
<evidence type="ECO:0000256" key="1">
    <source>
        <dbReference type="ARBA" id="ARBA00000083"/>
    </source>
</evidence>
<gene>
    <name evidence="12" type="ORF">RRSL_04755</name>
</gene>
<accession>A0AB33VJ94</accession>
<evidence type="ECO:0000256" key="5">
    <source>
        <dbReference type="ARBA" id="ARBA00013189"/>
    </source>
</evidence>
<evidence type="ECO:0000256" key="4">
    <source>
        <dbReference type="ARBA" id="ARBA00007637"/>
    </source>
</evidence>
<dbReference type="GO" id="GO:0006012">
    <property type="term" value="P:galactose metabolic process"/>
    <property type="evidence" value="ECO:0007669"/>
    <property type="project" value="UniProtKB-KW"/>
</dbReference>
<keyword evidence="7 10" id="KW-0520">NAD</keyword>
<dbReference type="GO" id="GO:0003978">
    <property type="term" value="F:UDP-glucose 4-epimerase activity"/>
    <property type="evidence" value="ECO:0007669"/>
    <property type="project" value="UniProtKB-UniRule"/>
</dbReference>
<dbReference type="Pfam" id="PF01370">
    <property type="entry name" value="Epimerase"/>
    <property type="match status" value="1"/>
</dbReference>
<sequence length="362" mass="39546">MLRAGSTQARHEPSPPRTLFPMNETILLTGATGYIASHTWVELLDAGYQVIGLDNLCNSSAAVLARIEQITAKTPKFVQGDVRDRRLLDDLFASSRISAVIHFAALKSVGESVQKPLAYYDNNMGGLVTLCAAMAHANVRQLVFSSSATVYGNPHTVPITESFPLSATNPYGQTKLMGEQVLRDLEVSNAAWRIAYLRYFNPVGAHHSGLIGEDPRGIPNNLMPYVAQVAGGRREQLSVFGGDWPTPDGTGVRDYIHVVDLARGHLSALDVLRRDGRGFTVNLGTGRGYSVLEVVAAYQRASGRPIPYEIVARRPGDIAACYADPSLAASLLGWRAQYGIERMCEDSWRWQNMNPDGFQTRG</sequence>
<dbReference type="Gene3D" id="3.40.50.720">
    <property type="entry name" value="NAD(P)-binding Rossmann-like Domain"/>
    <property type="match status" value="1"/>
</dbReference>
<dbReference type="NCBIfam" id="NF007956">
    <property type="entry name" value="PRK10675.1"/>
    <property type="match status" value="1"/>
</dbReference>
<dbReference type="Proteomes" id="UP000005933">
    <property type="component" value="Unassembled WGS sequence"/>
</dbReference>
<evidence type="ECO:0000256" key="10">
    <source>
        <dbReference type="RuleBase" id="RU366046"/>
    </source>
</evidence>
<evidence type="ECO:0000256" key="6">
    <source>
        <dbReference type="ARBA" id="ARBA00018569"/>
    </source>
</evidence>
<keyword evidence="9 10" id="KW-0413">Isomerase</keyword>
<keyword evidence="8" id="KW-0299">Galactose metabolism</keyword>
<name>A0AB33VJ94_RALSU</name>
<evidence type="ECO:0000313" key="12">
    <source>
        <dbReference type="EMBL" id="EAP74886.1"/>
    </source>
</evidence>
<dbReference type="NCBIfam" id="TIGR01179">
    <property type="entry name" value="galE"/>
    <property type="match status" value="1"/>
</dbReference>
<evidence type="ECO:0000256" key="8">
    <source>
        <dbReference type="ARBA" id="ARBA00023144"/>
    </source>
</evidence>
<evidence type="ECO:0000259" key="11">
    <source>
        <dbReference type="Pfam" id="PF01370"/>
    </source>
</evidence>
<comment type="pathway">
    <text evidence="3 10">Carbohydrate metabolism; galactose metabolism.</text>
</comment>
<feature type="domain" description="NAD-dependent epimerase/dehydratase" evidence="11">
    <location>
        <begin position="26"/>
        <end position="284"/>
    </location>
</feature>
<dbReference type="EC" id="5.1.3.2" evidence="5 10"/>
<reference evidence="12 13" key="1">
    <citation type="journal article" date="2006" name="Mol. Plant Microbe Interact.">
        <title>Identification of open reading frames unique to a select agent: Ralstonia solanacearum race 3 biovar 2.</title>
        <authorList>
            <person name="Gabriel D.W."/>
            <person name="Allen C."/>
            <person name="Schell M."/>
            <person name="Denny T.P."/>
            <person name="Greenberg J.T."/>
            <person name="Duan Y.P."/>
            <person name="Flores-Cruz Z."/>
            <person name="Huang Q."/>
            <person name="Clifford J.M."/>
            <person name="Presting G."/>
            <person name="Gonzalez E.T."/>
            <person name="Reddy J."/>
            <person name="Elphinstone J."/>
            <person name="Swanson J."/>
            <person name="Yao J."/>
            <person name="Mulholland V."/>
            <person name="Liu L."/>
            <person name="Farmerie W."/>
            <person name="Patnaikuni M."/>
            <person name="Balogh B."/>
            <person name="Norman D."/>
            <person name="Alvarez A."/>
            <person name="Castillo J.A."/>
            <person name="Jones J."/>
            <person name="Saddler G."/>
            <person name="Walunas T."/>
            <person name="Zhukov A."/>
            <person name="Mikhailova N."/>
        </authorList>
    </citation>
    <scope>NUCLEOTIDE SEQUENCE [LARGE SCALE GENOMIC DNA]</scope>
    <source>
        <strain evidence="12 13">UW551</strain>
    </source>
</reference>
<comment type="catalytic activity">
    <reaction evidence="1 10">
        <text>UDP-alpha-D-glucose = UDP-alpha-D-galactose</text>
        <dbReference type="Rhea" id="RHEA:22168"/>
        <dbReference type="ChEBI" id="CHEBI:58885"/>
        <dbReference type="ChEBI" id="CHEBI:66914"/>
        <dbReference type="EC" id="5.1.3.2"/>
    </reaction>
</comment>
<dbReference type="AlphaFoldDB" id="A0AB33VJ94"/>
<dbReference type="InterPro" id="IPR036291">
    <property type="entry name" value="NAD(P)-bd_dom_sf"/>
</dbReference>
<evidence type="ECO:0000256" key="9">
    <source>
        <dbReference type="ARBA" id="ARBA00023235"/>
    </source>
</evidence>
<comment type="similarity">
    <text evidence="4 10">Belongs to the NAD(P)-dependent epimerase/dehydratase family.</text>
</comment>
<dbReference type="EMBL" id="AAKL01000001">
    <property type="protein sequence ID" value="EAP74886.1"/>
    <property type="molecule type" value="Genomic_DNA"/>
</dbReference>
<dbReference type="CDD" id="cd05247">
    <property type="entry name" value="UDP_G4E_1_SDR_e"/>
    <property type="match status" value="1"/>
</dbReference>
<comment type="caution">
    <text evidence="12">The sequence shown here is derived from an EMBL/GenBank/DDBJ whole genome shotgun (WGS) entry which is preliminary data.</text>
</comment>
<evidence type="ECO:0000256" key="3">
    <source>
        <dbReference type="ARBA" id="ARBA00004947"/>
    </source>
</evidence>
<evidence type="ECO:0000256" key="7">
    <source>
        <dbReference type="ARBA" id="ARBA00023027"/>
    </source>
</evidence>
<evidence type="ECO:0000256" key="2">
    <source>
        <dbReference type="ARBA" id="ARBA00001911"/>
    </source>
</evidence>